<comment type="subcellular location">
    <subcellularLocation>
        <location evidence="1 7">Cell membrane</location>
        <topology evidence="1 7">Multi-pass membrane protein</topology>
    </subcellularLocation>
</comment>
<dbReference type="InterPro" id="IPR000515">
    <property type="entry name" value="MetI-like"/>
</dbReference>
<evidence type="ECO:0000313" key="11">
    <source>
        <dbReference type="Proteomes" id="UP000316096"/>
    </source>
</evidence>
<dbReference type="CDD" id="cd06261">
    <property type="entry name" value="TM_PBP2"/>
    <property type="match status" value="1"/>
</dbReference>
<accession>A0A543CU23</accession>
<keyword evidence="5 7" id="KW-1133">Transmembrane helix</keyword>
<proteinExistence type="inferred from homology"/>
<reference evidence="10 11" key="1">
    <citation type="submission" date="2019-06" db="EMBL/GenBank/DDBJ databases">
        <title>Sequencing the genomes of 1000 actinobacteria strains.</title>
        <authorList>
            <person name="Klenk H.-P."/>
        </authorList>
    </citation>
    <scope>NUCLEOTIDE SEQUENCE [LARGE SCALE GENOMIC DNA]</scope>
    <source>
        <strain evidence="10 11">DSM 102200</strain>
    </source>
</reference>
<dbReference type="Proteomes" id="UP000316096">
    <property type="component" value="Unassembled WGS sequence"/>
</dbReference>
<comment type="caution">
    <text evidence="10">The sequence shown here is derived from an EMBL/GenBank/DDBJ whole genome shotgun (WGS) entry which is preliminary data.</text>
</comment>
<keyword evidence="3" id="KW-1003">Cell membrane</keyword>
<keyword evidence="6 7" id="KW-0472">Membrane</keyword>
<keyword evidence="11" id="KW-1185">Reference proteome</keyword>
<keyword evidence="4 7" id="KW-0812">Transmembrane</keyword>
<evidence type="ECO:0000256" key="4">
    <source>
        <dbReference type="ARBA" id="ARBA00022692"/>
    </source>
</evidence>
<feature type="transmembrane region" description="Helical" evidence="7">
    <location>
        <begin position="314"/>
        <end position="333"/>
    </location>
</feature>
<dbReference type="GO" id="GO:0055085">
    <property type="term" value="P:transmembrane transport"/>
    <property type="evidence" value="ECO:0007669"/>
    <property type="project" value="InterPro"/>
</dbReference>
<dbReference type="EMBL" id="VFOZ01000001">
    <property type="protein sequence ID" value="TQM00531.1"/>
    <property type="molecule type" value="Genomic_DNA"/>
</dbReference>
<dbReference type="InterPro" id="IPR025966">
    <property type="entry name" value="OppC_N"/>
</dbReference>
<evidence type="ECO:0000259" key="9">
    <source>
        <dbReference type="PROSITE" id="PS50928"/>
    </source>
</evidence>
<dbReference type="PANTHER" id="PTHR43386">
    <property type="entry name" value="OLIGOPEPTIDE TRANSPORT SYSTEM PERMEASE PROTEIN APPC"/>
    <property type="match status" value="1"/>
</dbReference>
<name>A0A543CU23_9ACTN</name>
<evidence type="ECO:0000256" key="8">
    <source>
        <dbReference type="SAM" id="MobiDB-lite"/>
    </source>
</evidence>
<dbReference type="AlphaFoldDB" id="A0A543CU23"/>
<evidence type="ECO:0000256" key="6">
    <source>
        <dbReference type="ARBA" id="ARBA00023136"/>
    </source>
</evidence>
<comment type="similarity">
    <text evidence="7">Belongs to the binding-protein-dependent transport system permease family.</text>
</comment>
<organism evidence="10 11">
    <name type="scientific">Actinoallomurus bryophytorum</name>
    <dbReference type="NCBI Taxonomy" id="1490222"/>
    <lineage>
        <taxon>Bacteria</taxon>
        <taxon>Bacillati</taxon>
        <taxon>Actinomycetota</taxon>
        <taxon>Actinomycetes</taxon>
        <taxon>Streptosporangiales</taxon>
        <taxon>Thermomonosporaceae</taxon>
        <taxon>Actinoallomurus</taxon>
    </lineage>
</organism>
<keyword evidence="2 7" id="KW-0813">Transport</keyword>
<gene>
    <name evidence="10" type="ORF">FB559_6246</name>
</gene>
<dbReference type="SUPFAM" id="SSF161098">
    <property type="entry name" value="MetI-like"/>
    <property type="match status" value="1"/>
</dbReference>
<feature type="transmembrane region" description="Helical" evidence="7">
    <location>
        <begin position="258"/>
        <end position="279"/>
    </location>
</feature>
<protein>
    <submittedName>
        <fullName evidence="10">Peptide/nickel transport system permease protein</fullName>
    </submittedName>
</protein>
<feature type="transmembrane region" description="Helical" evidence="7">
    <location>
        <begin position="136"/>
        <end position="162"/>
    </location>
</feature>
<evidence type="ECO:0000256" key="2">
    <source>
        <dbReference type="ARBA" id="ARBA00022448"/>
    </source>
</evidence>
<evidence type="ECO:0000313" key="10">
    <source>
        <dbReference type="EMBL" id="TQM00531.1"/>
    </source>
</evidence>
<dbReference type="InterPro" id="IPR035906">
    <property type="entry name" value="MetI-like_sf"/>
</dbReference>
<feature type="domain" description="ABC transmembrane type-1" evidence="9">
    <location>
        <begin position="132"/>
        <end position="334"/>
    </location>
</feature>
<dbReference type="PANTHER" id="PTHR43386:SF25">
    <property type="entry name" value="PEPTIDE ABC TRANSPORTER PERMEASE PROTEIN"/>
    <property type="match status" value="1"/>
</dbReference>
<evidence type="ECO:0000256" key="1">
    <source>
        <dbReference type="ARBA" id="ARBA00004651"/>
    </source>
</evidence>
<dbReference type="GO" id="GO:0005886">
    <property type="term" value="C:plasma membrane"/>
    <property type="evidence" value="ECO:0007669"/>
    <property type="project" value="UniProtKB-SubCell"/>
</dbReference>
<dbReference type="Gene3D" id="1.10.3720.10">
    <property type="entry name" value="MetI-like"/>
    <property type="match status" value="1"/>
</dbReference>
<evidence type="ECO:0000256" key="5">
    <source>
        <dbReference type="ARBA" id="ARBA00022989"/>
    </source>
</evidence>
<dbReference type="OrthoDB" id="9812701at2"/>
<feature type="transmembrane region" description="Helical" evidence="7">
    <location>
        <begin position="174"/>
        <end position="196"/>
    </location>
</feature>
<evidence type="ECO:0000256" key="7">
    <source>
        <dbReference type="RuleBase" id="RU363032"/>
    </source>
</evidence>
<feature type="region of interest" description="Disordered" evidence="8">
    <location>
        <begin position="1"/>
        <end position="23"/>
    </location>
</feature>
<dbReference type="InterPro" id="IPR050366">
    <property type="entry name" value="BP-dependent_transpt_permease"/>
</dbReference>
<dbReference type="Pfam" id="PF12911">
    <property type="entry name" value="OppC_N"/>
    <property type="match status" value="1"/>
</dbReference>
<dbReference type="PROSITE" id="PS50928">
    <property type="entry name" value="ABC_TM1"/>
    <property type="match status" value="1"/>
</dbReference>
<evidence type="ECO:0000256" key="3">
    <source>
        <dbReference type="ARBA" id="ARBA00022475"/>
    </source>
</evidence>
<sequence>MAVVAGLPGAPESGGTVAVPPAAGTSGPWRNSLTQLTRNRAAMAAAAVFVLIVLACVAAPLYAHQIAHTDAFRSNISGSTVVDGRTVPVLRPSSTGLQLGVTPIGPTWDPGHYFLGADNQGRDVMARLLYAGRNSLFIGLTSAVLCCLIATLVGVVAGYAGGLVDAILSRVLDVVWAFPVYLLAICLSVVLLTSGVHIGPVGVDAGSIWVPIFIIAVIYVPYVARPVRGKVIALRHRDFIQAAIGIGATDRRIMRREILPNVTPTVIVFLPLMTALNMLTESALSFLSVGVQPPDASWGTIINDGLGLLYTRPAVALVPGLLIAVTAVALNIFGDGVRDALDPGARLRGGV</sequence>
<feature type="transmembrane region" description="Helical" evidence="7">
    <location>
        <begin position="208"/>
        <end position="227"/>
    </location>
</feature>
<dbReference type="Pfam" id="PF00528">
    <property type="entry name" value="BPD_transp_1"/>
    <property type="match status" value="1"/>
</dbReference>
<feature type="transmembrane region" description="Helical" evidence="7">
    <location>
        <begin position="41"/>
        <end position="63"/>
    </location>
</feature>